<comment type="caution">
    <text evidence="1">The sequence shown here is derived from an EMBL/GenBank/DDBJ whole genome shotgun (WGS) entry which is preliminary data.</text>
</comment>
<keyword evidence="2" id="KW-1185">Reference proteome</keyword>
<dbReference type="AlphaFoldDB" id="A0A225MLW4"/>
<dbReference type="Proteomes" id="UP000214603">
    <property type="component" value="Unassembled WGS sequence"/>
</dbReference>
<evidence type="ECO:0000313" key="2">
    <source>
        <dbReference type="Proteomes" id="UP000214603"/>
    </source>
</evidence>
<gene>
    <name evidence="1" type="ORF">CEY11_09375</name>
</gene>
<dbReference type="OrthoDB" id="5588810at2"/>
<dbReference type="Gene3D" id="3.40.91.30">
    <property type="match status" value="1"/>
</dbReference>
<sequence>MRLPKAQERLYALGRLKPGQMNKTEQAYAAHLSALQATGGILWHKFEGLKLRLADNTFYTPDFAVMKPNGEIELHEVKGFWQDDARAKIKIAADMYPFRFVALKVRPKKDGGGWAVEEF</sequence>
<dbReference type="EMBL" id="NJIH01000004">
    <property type="protein sequence ID" value="OWT62155.1"/>
    <property type="molecule type" value="Genomic_DNA"/>
</dbReference>
<name>A0A225MLW4_9BURK</name>
<reference evidence="2" key="1">
    <citation type="submission" date="2017-06" db="EMBL/GenBank/DDBJ databases">
        <title>Herbaspirillum phytohormonus sp. nov., isolated from the root nodule of Robinia pseudoacacia in lead-zinc mine.</title>
        <authorList>
            <person name="Fan M."/>
            <person name="Lin Y."/>
        </authorList>
    </citation>
    <scope>NUCLEOTIDE SEQUENCE [LARGE SCALE GENOMIC DNA]</scope>
    <source>
        <strain evidence="2">SC-089</strain>
    </source>
</reference>
<proteinExistence type="predicted"/>
<accession>A0A225MLW4</accession>
<protein>
    <submittedName>
        <fullName evidence="1">DUF1064 domain-containing protein</fullName>
    </submittedName>
</protein>
<evidence type="ECO:0000313" key="1">
    <source>
        <dbReference type="EMBL" id="OWT62155.1"/>
    </source>
</evidence>
<organism evidence="1 2">
    <name type="scientific">Candidimonas nitroreducens</name>
    <dbReference type="NCBI Taxonomy" id="683354"/>
    <lineage>
        <taxon>Bacteria</taxon>
        <taxon>Pseudomonadati</taxon>
        <taxon>Pseudomonadota</taxon>
        <taxon>Betaproteobacteria</taxon>
        <taxon>Burkholderiales</taxon>
        <taxon>Alcaligenaceae</taxon>
        <taxon>Candidimonas</taxon>
    </lineage>
</organism>